<evidence type="ECO:0000313" key="3">
    <source>
        <dbReference type="Proteomes" id="UP000008812"/>
    </source>
</evidence>
<proteinExistence type="predicted"/>
<gene>
    <name evidence="2" type="ordered locus">MARTH_orf198</name>
</gene>
<dbReference type="Gene3D" id="3.40.50.300">
    <property type="entry name" value="P-loop containing nucleotide triphosphate hydrolases"/>
    <property type="match status" value="1"/>
</dbReference>
<feature type="coiled-coil region" evidence="1">
    <location>
        <begin position="302"/>
        <end position="336"/>
    </location>
</feature>
<sequence length="535" mass="62082">MVIKSIFIGNSTEAFLEDKFDEKFNILYSGDNNKGKTIVIQSILYCMGNNPVFPSSFNYEEFYFILTLESDGEFFDICRRRNNFVIKKSQEIYVFDNLSEFKNYWSKNIHGLPIIIKDGKKRLSDLELLVQVFFTGQDKKVTHDILNKGWLKKSDFINMLYSMVGIDNGFDTNQSIEELRNTKDKLKIEKDNLLKKNKILKKNNIALETLSYTNKKLALDEKLKKIADIKESIIILNSYSNNAIKHKTKNELVLKELKSLNRAMKVGQISCMNCGSNHIFYESAGAEFNFDISTPEVRSQIVKSIEEKIDNYEEEINRLSAEVAIQQEKMNEILETEDFSLEELLIAKISLNGTQNDDKRLSEIMKEIKSIEEQIELASSNSKSINEESKAILERIVDEMNLFNEYIDPSITNQYKDIFTPKNKTYSGSEGTQFHLARMYAFSKVLMHDYPIVVDSFRAEDLSTEREQRVLDKFSELKNQIIFTTTLKEEENLKYDSIDGINGINYSGHKNYKILQQVYVCDFMKKLDSMSIQIK</sequence>
<feature type="coiled-coil region" evidence="1">
    <location>
        <begin position="176"/>
        <end position="203"/>
    </location>
</feature>
<keyword evidence="3" id="KW-1185">Reference proteome</keyword>
<reference evidence="2 3" key="1">
    <citation type="journal article" date="2008" name="Infect. Immun.">
        <title>Genome of Mycoplasma arthritidis.</title>
        <authorList>
            <person name="Dybvig K."/>
            <person name="Zuhua C."/>
            <person name="Lao P."/>
            <person name="Jordan D.S."/>
            <person name="French C.T."/>
            <person name="Tu A.H."/>
            <person name="Loraine A.E."/>
        </authorList>
    </citation>
    <scope>NUCLEOTIDE SEQUENCE [LARGE SCALE GENOMIC DNA]</scope>
    <source>
        <strain evidence="2 3">158L3-1</strain>
    </source>
</reference>
<dbReference type="RefSeq" id="WP_012498075.1">
    <property type="nucleotide sequence ID" value="NC_011025.1"/>
</dbReference>
<name>B3PM66_META1</name>
<dbReference type="Proteomes" id="UP000008812">
    <property type="component" value="Chromosome"/>
</dbReference>
<dbReference type="InterPro" id="IPR027417">
    <property type="entry name" value="P-loop_NTPase"/>
</dbReference>
<evidence type="ECO:0008006" key="4">
    <source>
        <dbReference type="Google" id="ProtNLM"/>
    </source>
</evidence>
<dbReference type="STRING" id="243272.MARTH_orf198"/>
<dbReference type="EMBL" id="CP001047">
    <property type="protein sequence ID" value="ACF07118.1"/>
    <property type="molecule type" value="Genomic_DNA"/>
</dbReference>
<organism evidence="2 3">
    <name type="scientific">Metamycoplasma arthritidis (strain 158L3-1)</name>
    <name type="common">Mycoplasma arthritidis</name>
    <dbReference type="NCBI Taxonomy" id="243272"/>
    <lineage>
        <taxon>Bacteria</taxon>
        <taxon>Bacillati</taxon>
        <taxon>Mycoplasmatota</taxon>
        <taxon>Mycoplasmoidales</taxon>
        <taxon>Metamycoplasmataceae</taxon>
        <taxon>Metamycoplasma</taxon>
    </lineage>
</organism>
<keyword evidence="1" id="KW-0175">Coiled coil</keyword>
<evidence type="ECO:0000313" key="2">
    <source>
        <dbReference type="EMBL" id="ACF07118.1"/>
    </source>
</evidence>
<dbReference type="KEGG" id="mat:MARTH_orf198"/>
<dbReference type="AlphaFoldDB" id="B3PM66"/>
<dbReference type="HOGENOM" id="CLU_041522_0_0_14"/>
<feature type="coiled-coil region" evidence="1">
    <location>
        <begin position="361"/>
        <end position="388"/>
    </location>
</feature>
<protein>
    <recommendedName>
        <fullName evidence="4">Rad50/SbcC-type AAA domain-containing protein</fullName>
    </recommendedName>
</protein>
<accession>B3PM66</accession>
<evidence type="ECO:0000256" key="1">
    <source>
        <dbReference type="SAM" id="Coils"/>
    </source>
</evidence>
<dbReference type="eggNOG" id="ENOG502Z8TB">
    <property type="taxonomic scope" value="Bacteria"/>
</dbReference>